<feature type="transmembrane region" description="Helical" evidence="7">
    <location>
        <begin position="34"/>
        <end position="55"/>
    </location>
</feature>
<feature type="compositionally biased region" description="Basic and acidic residues" evidence="6">
    <location>
        <begin position="616"/>
        <end position="635"/>
    </location>
</feature>
<evidence type="ECO:0000256" key="7">
    <source>
        <dbReference type="SAM" id="Phobius"/>
    </source>
</evidence>
<dbReference type="Pfam" id="PF00474">
    <property type="entry name" value="SSF"/>
    <property type="match status" value="1"/>
</dbReference>
<dbReference type="PROSITE" id="PS00028">
    <property type="entry name" value="ZINC_FINGER_C2H2_1"/>
    <property type="match status" value="1"/>
</dbReference>
<name>A0AA85FEH8_9TREM</name>
<feature type="transmembrane region" description="Helical" evidence="7">
    <location>
        <begin position="430"/>
        <end position="449"/>
    </location>
</feature>
<dbReference type="Proteomes" id="UP000050792">
    <property type="component" value="Unassembled WGS sequence"/>
</dbReference>
<feature type="transmembrane region" description="Helical" evidence="7">
    <location>
        <begin position="842"/>
        <end position="866"/>
    </location>
</feature>
<evidence type="ECO:0000256" key="5">
    <source>
        <dbReference type="ARBA" id="ARBA00023136"/>
    </source>
</evidence>
<dbReference type="PANTHER" id="PTHR11819">
    <property type="entry name" value="SOLUTE CARRIER FAMILY 5"/>
    <property type="match status" value="1"/>
</dbReference>
<proteinExistence type="inferred from homology"/>
<dbReference type="InterPro" id="IPR001734">
    <property type="entry name" value="Na/solute_symporter"/>
</dbReference>
<reference evidence="10" key="2">
    <citation type="submission" date="2023-11" db="UniProtKB">
        <authorList>
            <consortium name="WormBaseParasite"/>
        </authorList>
    </citation>
    <scope>IDENTIFICATION</scope>
</reference>
<evidence type="ECO:0000256" key="2">
    <source>
        <dbReference type="ARBA" id="ARBA00006434"/>
    </source>
</evidence>
<feature type="transmembrane region" description="Helical" evidence="7">
    <location>
        <begin position="157"/>
        <end position="180"/>
    </location>
</feature>
<feature type="transmembrane region" description="Helical" evidence="7">
    <location>
        <begin position="534"/>
        <end position="554"/>
    </location>
</feature>
<feature type="transmembrane region" description="Helical" evidence="7">
    <location>
        <begin position="282"/>
        <end position="300"/>
    </location>
</feature>
<dbReference type="GO" id="GO:0005886">
    <property type="term" value="C:plasma membrane"/>
    <property type="evidence" value="ECO:0007669"/>
    <property type="project" value="TreeGrafter"/>
</dbReference>
<feature type="domain" description="C2H2-type" evidence="8">
    <location>
        <begin position="769"/>
        <end position="791"/>
    </location>
</feature>
<dbReference type="NCBIfam" id="TIGR00813">
    <property type="entry name" value="sss"/>
    <property type="match status" value="1"/>
</dbReference>
<evidence type="ECO:0000259" key="8">
    <source>
        <dbReference type="PROSITE" id="PS00028"/>
    </source>
</evidence>
<evidence type="ECO:0000313" key="9">
    <source>
        <dbReference type="Proteomes" id="UP000050792"/>
    </source>
</evidence>
<evidence type="ECO:0000256" key="1">
    <source>
        <dbReference type="ARBA" id="ARBA00004141"/>
    </source>
</evidence>
<evidence type="ECO:0000256" key="3">
    <source>
        <dbReference type="ARBA" id="ARBA00022692"/>
    </source>
</evidence>
<dbReference type="PROSITE" id="PS50283">
    <property type="entry name" value="NA_SOLUT_SYMP_3"/>
    <property type="match status" value="1"/>
</dbReference>
<dbReference type="AlphaFoldDB" id="A0AA85FEH8"/>
<evidence type="ECO:0000256" key="6">
    <source>
        <dbReference type="SAM" id="MobiDB-lite"/>
    </source>
</evidence>
<comment type="subcellular location">
    <subcellularLocation>
        <location evidence="1">Membrane</location>
        <topology evidence="1">Multi-pass membrane protein</topology>
    </subcellularLocation>
</comment>
<feature type="compositionally biased region" description="Acidic residues" evidence="6">
    <location>
        <begin position="640"/>
        <end position="652"/>
    </location>
</feature>
<dbReference type="InterPro" id="IPR013087">
    <property type="entry name" value="Znf_C2H2_type"/>
</dbReference>
<protein>
    <recommendedName>
        <fullName evidence="8">C2H2-type domain-containing protein</fullName>
    </recommendedName>
</protein>
<keyword evidence="5 7" id="KW-0472">Membrane</keyword>
<feature type="transmembrane region" description="Helical" evidence="7">
    <location>
        <begin position="5"/>
        <end position="28"/>
    </location>
</feature>
<evidence type="ECO:0000313" key="10">
    <source>
        <dbReference type="WBParaSite" id="SRDH1_46380.1"/>
    </source>
</evidence>
<dbReference type="InterPro" id="IPR038377">
    <property type="entry name" value="Na/Glc_symporter_sf"/>
</dbReference>
<accession>A0AA85FEH8</accession>
<organism evidence="9 10">
    <name type="scientific">Schistosoma rodhaini</name>
    <dbReference type="NCBI Taxonomy" id="6188"/>
    <lineage>
        <taxon>Eukaryota</taxon>
        <taxon>Metazoa</taxon>
        <taxon>Spiralia</taxon>
        <taxon>Lophotrochozoa</taxon>
        <taxon>Platyhelminthes</taxon>
        <taxon>Trematoda</taxon>
        <taxon>Digenea</taxon>
        <taxon>Strigeidida</taxon>
        <taxon>Schistosomatoidea</taxon>
        <taxon>Schistosomatidae</taxon>
        <taxon>Schistosoma</taxon>
    </lineage>
</organism>
<feature type="transmembrane region" description="Helical" evidence="7">
    <location>
        <begin position="461"/>
        <end position="482"/>
    </location>
</feature>
<keyword evidence="4 7" id="KW-1133">Transmembrane helix</keyword>
<dbReference type="Gene3D" id="1.20.1730.10">
    <property type="entry name" value="Sodium/glucose cotransporter"/>
    <property type="match status" value="1"/>
</dbReference>
<feature type="transmembrane region" description="Helical" evidence="7">
    <location>
        <begin position="120"/>
        <end position="137"/>
    </location>
</feature>
<keyword evidence="3 7" id="KW-0812">Transmembrane</keyword>
<keyword evidence="9" id="KW-1185">Reference proteome</keyword>
<feature type="transmembrane region" description="Helical" evidence="7">
    <location>
        <begin position="494"/>
        <end position="514"/>
    </location>
</feature>
<comment type="similarity">
    <text evidence="2">Belongs to the sodium:solute symporter (SSF) (TC 2.A.21) family.</text>
</comment>
<feature type="transmembrane region" description="Helical" evidence="7">
    <location>
        <begin position="86"/>
        <end position="108"/>
    </location>
</feature>
<feature type="transmembrane region" description="Helical" evidence="7">
    <location>
        <begin position="187"/>
        <end position="205"/>
    </location>
</feature>
<reference evidence="9" key="1">
    <citation type="submission" date="2022-06" db="EMBL/GenBank/DDBJ databases">
        <authorList>
            <person name="Berger JAMES D."/>
            <person name="Berger JAMES D."/>
        </authorList>
    </citation>
    <scope>NUCLEOTIDE SEQUENCE [LARGE SCALE GENOMIC DNA]</scope>
</reference>
<sequence length="905" mass="101672">MNLNVLDIIVLVIYFAALLGTGIYALFASRRGTVTGYFLAGRFMTWLPVGASLFASNIGSEHFIGLAGSGAAAGIAVGAFELNASILLQLLGWVFLPVYIASGVFTLPEYMKKRYGGERIHMYLALLSLILYIFTKISVNLYSGSLFLTEALKWNTWVSIVLLLFLTGLITVTGGLAAVLYTDTLQFFVMIVGALILAIISYINVGGFGGVLSSYGRAIAPINISSSTDSDLIISLANVLNTTNYTSLTQLASSPDVPSSLKCSLPPENAFVLLRGINDPEMPWLGFLLGQTPASIWYWCTDQMMVQRVLAAKSLSHAQGATLMAGLIKQLPLFLIVIPGMISRILFPDVIGCKPGPDCYRICGQKSGCSNLAYPKLVINIMPSGLRGLMLAVMLAALISDLTSIFNSASTLFTVDVYMKIRKKAKNMEIMVVSRIFVIVLILLSIAWIPVIQEFQGSQLYIYIQGVSAYLAPPVASVYLCAILNKRTTERGAFYGLMYGLITGLIRLILTIIYHEPVCGEEDNRPWIIKDIHYMYFALFSFITCGLIVCLLSLTEKRLTNEQLCRLTYWTAWDQPANDNNNSLYQINSKNDIHSTEMIIKNVDNNYHNVDGDDYVVGHHSDDHVDGDDHLDGNHTDAAAADDADDDDDDDKDVNKTNHSIYHQYDNHEMIHKRDISTNNLNQMNMNNNVNSLQIFDENNNMKCQQLKEVENFNDKKNSEDHQSSTDQKHKSQSSSWYKILKNICLWFCGCADYPCSNLDIKNYYQCNCLQKLCNQFITHSHPSHHHHHHHPDEKIYIITSNDNHFIEDKFIYNNEQYQLNTIDNYYKQSIISLKQNSYIKLILYIGLILTILLSIFGFIFFSIYFNSIQIGPLTIHINNWIIINNETLKNALNLLNHHGFIKIK</sequence>
<dbReference type="PANTHER" id="PTHR11819:SF150">
    <property type="entry name" value="SODIUM_MYO-INOSITOL COTRANSPORTER"/>
    <property type="match status" value="1"/>
</dbReference>
<feature type="transmembrane region" description="Helical" evidence="7">
    <location>
        <begin position="321"/>
        <end position="342"/>
    </location>
</feature>
<dbReference type="GO" id="GO:0005412">
    <property type="term" value="F:D-glucose:sodium symporter activity"/>
    <property type="evidence" value="ECO:0007669"/>
    <property type="project" value="TreeGrafter"/>
</dbReference>
<feature type="region of interest" description="Disordered" evidence="6">
    <location>
        <begin position="614"/>
        <end position="656"/>
    </location>
</feature>
<evidence type="ECO:0000256" key="4">
    <source>
        <dbReference type="ARBA" id="ARBA00022989"/>
    </source>
</evidence>
<dbReference type="WBParaSite" id="SRDH1_46380.1">
    <property type="protein sequence ID" value="SRDH1_46380.1"/>
    <property type="gene ID" value="SRDH1_46380"/>
</dbReference>
<feature type="transmembrane region" description="Helical" evidence="7">
    <location>
        <begin position="389"/>
        <end position="418"/>
    </location>
</feature>